<dbReference type="EMBL" id="QKYT01000045">
    <property type="protein sequence ID" value="RIA96396.1"/>
    <property type="molecule type" value="Genomic_DNA"/>
</dbReference>
<feature type="region of interest" description="Disordered" evidence="1">
    <location>
        <begin position="102"/>
        <end position="124"/>
    </location>
</feature>
<dbReference type="Proteomes" id="UP000265703">
    <property type="component" value="Unassembled WGS sequence"/>
</dbReference>
<sequence length="143" mass="16518">FFGKETKKLSKLSDIELNQIITKVFAELNDIDEEVDFQFENNLNVNQIHHNIQRTTTNGEIISDNIVTVLINNIWIENSIDLSYELILNDIGKIPKDNENDLIDIENDKSDNESDNDNNNNTNGKGILNYDIDNLLKEFVYDE</sequence>
<evidence type="ECO:0000256" key="1">
    <source>
        <dbReference type="SAM" id="MobiDB-lite"/>
    </source>
</evidence>
<comment type="caution">
    <text evidence="2">The sequence shown here is derived from an EMBL/GenBank/DDBJ whole genome shotgun (WGS) entry which is preliminary data.</text>
</comment>
<proteinExistence type="predicted"/>
<protein>
    <submittedName>
        <fullName evidence="2">Uncharacterized protein</fullName>
    </submittedName>
</protein>
<dbReference type="AlphaFoldDB" id="A0A397THK2"/>
<feature type="non-terminal residue" evidence="2">
    <location>
        <position position="1"/>
    </location>
</feature>
<organism evidence="2 3">
    <name type="scientific">Glomus cerebriforme</name>
    <dbReference type="NCBI Taxonomy" id="658196"/>
    <lineage>
        <taxon>Eukaryota</taxon>
        <taxon>Fungi</taxon>
        <taxon>Fungi incertae sedis</taxon>
        <taxon>Mucoromycota</taxon>
        <taxon>Glomeromycotina</taxon>
        <taxon>Glomeromycetes</taxon>
        <taxon>Glomerales</taxon>
        <taxon>Glomeraceae</taxon>
        <taxon>Glomus</taxon>
    </lineage>
</organism>
<accession>A0A397THK2</accession>
<keyword evidence="3" id="KW-1185">Reference proteome</keyword>
<name>A0A397THK2_9GLOM</name>
<dbReference type="OrthoDB" id="2399958at2759"/>
<reference evidence="2 3" key="1">
    <citation type="submission" date="2018-06" db="EMBL/GenBank/DDBJ databases">
        <title>Comparative genomics reveals the genomic features of Rhizophagus irregularis, R. cerebriforme, R. diaphanum and Gigaspora rosea, and their symbiotic lifestyle signature.</title>
        <authorList>
            <person name="Morin E."/>
            <person name="San Clemente H."/>
            <person name="Chen E.C.H."/>
            <person name="De La Providencia I."/>
            <person name="Hainaut M."/>
            <person name="Kuo A."/>
            <person name="Kohler A."/>
            <person name="Murat C."/>
            <person name="Tang N."/>
            <person name="Roy S."/>
            <person name="Loubradou J."/>
            <person name="Henrissat B."/>
            <person name="Grigoriev I.V."/>
            <person name="Corradi N."/>
            <person name="Roux C."/>
            <person name="Martin F.M."/>
        </authorList>
    </citation>
    <scope>NUCLEOTIDE SEQUENCE [LARGE SCALE GENOMIC DNA]</scope>
    <source>
        <strain evidence="2 3">DAOM 227022</strain>
    </source>
</reference>
<dbReference type="STRING" id="658196.A0A397THK2"/>
<evidence type="ECO:0000313" key="2">
    <source>
        <dbReference type="EMBL" id="RIA96396.1"/>
    </source>
</evidence>
<evidence type="ECO:0000313" key="3">
    <source>
        <dbReference type="Proteomes" id="UP000265703"/>
    </source>
</evidence>
<gene>
    <name evidence="2" type="ORF">C1645_815415</name>
</gene>